<organism evidence="2 3">
    <name type="scientific">Ignelater luminosus</name>
    <name type="common">Cucubano</name>
    <name type="synonym">Pyrophorus luminosus</name>
    <dbReference type="NCBI Taxonomy" id="2038154"/>
    <lineage>
        <taxon>Eukaryota</taxon>
        <taxon>Metazoa</taxon>
        <taxon>Ecdysozoa</taxon>
        <taxon>Arthropoda</taxon>
        <taxon>Hexapoda</taxon>
        <taxon>Insecta</taxon>
        <taxon>Pterygota</taxon>
        <taxon>Neoptera</taxon>
        <taxon>Endopterygota</taxon>
        <taxon>Coleoptera</taxon>
        <taxon>Polyphaga</taxon>
        <taxon>Elateriformia</taxon>
        <taxon>Elateroidea</taxon>
        <taxon>Elateridae</taxon>
        <taxon>Agrypninae</taxon>
        <taxon>Pyrophorini</taxon>
        <taxon>Ignelater</taxon>
    </lineage>
</organism>
<dbReference type="AlphaFoldDB" id="A0A8K0CGV7"/>
<comment type="caution">
    <text evidence="2">The sequence shown here is derived from an EMBL/GenBank/DDBJ whole genome shotgun (WGS) entry which is preliminary data.</text>
</comment>
<sequence length="119" mass="14493">MQTKLKEKQWWNNQLERVMEEKKKAEVKKEVTKLKNEAWEHKCAEIERLLGSTRFNEVCKTLKNQRKNEKQTVLPIRLDTLKAYYEKLLNEDREEYKEINYKLLNAENDNQYGRNQEST</sequence>
<dbReference type="OrthoDB" id="6773980at2759"/>
<name>A0A8K0CGV7_IGNLU</name>
<reference evidence="2" key="1">
    <citation type="submission" date="2019-08" db="EMBL/GenBank/DDBJ databases">
        <title>The genome of the North American firefly Photinus pyralis.</title>
        <authorList>
            <consortium name="Photinus pyralis genome working group"/>
            <person name="Fallon T.R."/>
            <person name="Sander Lower S.E."/>
            <person name="Weng J.-K."/>
        </authorList>
    </citation>
    <scope>NUCLEOTIDE SEQUENCE</scope>
    <source>
        <strain evidence="2">TRF0915ILg1</strain>
        <tissue evidence="2">Whole body</tissue>
    </source>
</reference>
<keyword evidence="1" id="KW-0175">Coiled coil</keyword>
<gene>
    <name evidence="2" type="ORF">ILUMI_20165</name>
</gene>
<feature type="coiled-coil region" evidence="1">
    <location>
        <begin position="8"/>
        <end position="37"/>
    </location>
</feature>
<dbReference type="EMBL" id="VTPC01088921">
    <property type="protein sequence ID" value="KAF2886009.1"/>
    <property type="molecule type" value="Genomic_DNA"/>
</dbReference>
<proteinExistence type="predicted"/>
<evidence type="ECO:0000256" key="1">
    <source>
        <dbReference type="SAM" id="Coils"/>
    </source>
</evidence>
<evidence type="ECO:0000313" key="2">
    <source>
        <dbReference type="EMBL" id="KAF2886009.1"/>
    </source>
</evidence>
<evidence type="ECO:0000313" key="3">
    <source>
        <dbReference type="Proteomes" id="UP000801492"/>
    </source>
</evidence>
<dbReference type="Proteomes" id="UP000801492">
    <property type="component" value="Unassembled WGS sequence"/>
</dbReference>
<protein>
    <submittedName>
        <fullName evidence="2">Uncharacterized protein</fullName>
    </submittedName>
</protein>
<keyword evidence="3" id="KW-1185">Reference proteome</keyword>
<accession>A0A8K0CGV7</accession>